<evidence type="ECO:0008006" key="3">
    <source>
        <dbReference type="Google" id="ProtNLM"/>
    </source>
</evidence>
<sequence length="141" mass="14784">MGSTRIKGTKLKLTIGTPGVDYWGDLSSWKISNDDADKDVTTFEDAAAGGSKQFKLTGTAIQSTASGSFWRYVWENTGVDAAFTIAPHGNETATADQPHVIGTLTIGAKPDLGGDAGNGAYTFDFEFLVVGTPTLDSGSEE</sequence>
<protein>
    <recommendedName>
        <fullName evidence="3">Major tail protein</fullName>
    </recommendedName>
</protein>
<name>A0ABQ6K1M8_9MICO</name>
<reference evidence="2" key="1">
    <citation type="journal article" date="2019" name="Int. J. Syst. Evol. Microbiol.">
        <title>The Global Catalogue of Microorganisms (GCM) 10K type strain sequencing project: providing services to taxonomists for standard genome sequencing and annotation.</title>
        <authorList>
            <consortium name="The Broad Institute Genomics Platform"/>
            <consortium name="The Broad Institute Genome Sequencing Center for Infectious Disease"/>
            <person name="Wu L."/>
            <person name="Ma J."/>
        </authorList>
    </citation>
    <scope>NUCLEOTIDE SEQUENCE [LARGE SCALE GENOMIC DNA]</scope>
    <source>
        <strain evidence="2">NBRC 108894</strain>
    </source>
</reference>
<evidence type="ECO:0000313" key="1">
    <source>
        <dbReference type="EMBL" id="GMA93832.1"/>
    </source>
</evidence>
<gene>
    <name evidence="1" type="ORF">GCM10025881_06560</name>
</gene>
<evidence type="ECO:0000313" key="2">
    <source>
        <dbReference type="Proteomes" id="UP001157034"/>
    </source>
</evidence>
<comment type="caution">
    <text evidence="1">The sequence shown here is derived from an EMBL/GenBank/DDBJ whole genome shotgun (WGS) entry which is preliminary data.</text>
</comment>
<dbReference type="RefSeq" id="WP_284252816.1">
    <property type="nucleotide sequence ID" value="NZ_BAAAQO010000003.1"/>
</dbReference>
<dbReference type="Proteomes" id="UP001157034">
    <property type="component" value="Unassembled WGS sequence"/>
</dbReference>
<proteinExistence type="predicted"/>
<accession>A0ABQ6K1M8</accession>
<organism evidence="1 2">
    <name type="scientific">Pseudolysinimonas kribbensis</name>
    <dbReference type="NCBI Taxonomy" id="433641"/>
    <lineage>
        <taxon>Bacteria</taxon>
        <taxon>Bacillati</taxon>
        <taxon>Actinomycetota</taxon>
        <taxon>Actinomycetes</taxon>
        <taxon>Micrococcales</taxon>
        <taxon>Microbacteriaceae</taxon>
        <taxon>Pseudolysinimonas</taxon>
    </lineage>
</organism>
<keyword evidence="2" id="KW-1185">Reference proteome</keyword>
<dbReference type="EMBL" id="BSVB01000001">
    <property type="protein sequence ID" value="GMA93832.1"/>
    <property type="molecule type" value="Genomic_DNA"/>
</dbReference>